<accession>A0ABR2B5Q5</accession>
<evidence type="ECO:0008006" key="3">
    <source>
        <dbReference type="Google" id="ProtNLM"/>
    </source>
</evidence>
<sequence length="72" mass="7870">MNNTMNLPHCPFPEHSIESQWEPQPSNAIKVNCDASYDHASCKSGIEAILRDDKGQIVGVSKVLLAVSVNYA</sequence>
<name>A0ABR2B5Q5_9ROSI</name>
<reference evidence="1 2" key="1">
    <citation type="journal article" date="2024" name="G3 (Bethesda)">
        <title>Genome assembly of Hibiscus sabdariffa L. provides insights into metabolisms of medicinal natural products.</title>
        <authorList>
            <person name="Kim T."/>
        </authorList>
    </citation>
    <scope>NUCLEOTIDE SEQUENCE [LARGE SCALE GENOMIC DNA]</scope>
    <source>
        <strain evidence="1">TK-2024</strain>
        <tissue evidence="1">Old leaves</tissue>
    </source>
</reference>
<evidence type="ECO:0000313" key="2">
    <source>
        <dbReference type="Proteomes" id="UP001472677"/>
    </source>
</evidence>
<evidence type="ECO:0000313" key="1">
    <source>
        <dbReference type="EMBL" id="KAK8502216.1"/>
    </source>
</evidence>
<protein>
    <recommendedName>
        <fullName evidence="3">RNase H type-1 domain-containing protein</fullName>
    </recommendedName>
</protein>
<gene>
    <name evidence="1" type="ORF">V6N12_042712</name>
</gene>
<proteinExistence type="predicted"/>
<dbReference type="Proteomes" id="UP001472677">
    <property type="component" value="Unassembled WGS sequence"/>
</dbReference>
<keyword evidence="2" id="KW-1185">Reference proteome</keyword>
<dbReference type="EMBL" id="JBBPBM010000175">
    <property type="protein sequence ID" value="KAK8502216.1"/>
    <property type="molecule type" value="Genomic_DNA"/>
</dbReference>
<organism evidence="1 2">
    <name type="scientific">Hibiscus sabdariffa</name>
    <name type="common">roselle</name>
    <dbReference type="NCBI Taxonomy" id="183260"/>
    <lineage>
        <taxon>Eukaryota</taxon>
        <taxon>Viridiplantae</taxon>
        <taxon>Streptophyta</taxon>
        <taxon>Embryophyta</taxon>
        <taxon>Tracheophyta</taxon>
        <taxon>Spermatophyta</taxon>
        <taxon>Magnoliopsida</taxon>
        <taxon>eudicotyledons</taxon>
        <taxon>Gunneridae</taxon>
        <taxon>Pentapetalae</taxon>
        <taxon>rosids</taxon>
        <taxon>malvids</taxon>
        <taxon>Malvales</taxon>
        <taxon>Malvaceae</taxon>
        <taxon>Malvoideae</taxon>
        <taxon>Hibiscus</taxon>
    </lineage>
</organism>
<comment type="caution">
    <text evidence="1">The sequence shown here is derived from an EMBL/GenBank/DDBJ whole genome shotgun (WGS) entry which is preliminary data.</text>
</comment>